<evidence type="ECO:0000259" key="2">
    <source>
        <dbReference type="SMART" id="SM00477"/>
    </source>
</evidence>
<dbReference type="Gene3D" id="3.40.570.10">
    <property type="entry name" value="Extracellular Endonuclease, subunit A"/>
    <property type="match status" value="1"/>
</dbReference>
<dbReference type="Ensembl" id="ENSECRT00000003725.1">
    <property type="protein sequence ID" value="ENSECRP00000003664.1"/>
    <property type="gene ID" value="ENSECRG00000002504.1"/>
</dbReference>
<dbReference type="PANTHER" id="PTHR21472:SF21">
    <property type="entry name" value="ENDONUCLEASE DOMAIN-CONTAINING 1 PROTEIN-LIKE-RELATED"/>
    <property type="match status" value="1"/>
</dbReference>
<dbReference type="Gene3D" id="2.80.10.50">
    <property type="match status" value="7"/>
</dbReference>
<evidence type="ECO:0000256" key="1">
    <source>
        <dbReference type="SAM" id="SignalP"/>
    </source>
</evidence>
<dbReference type="InterPro" id="IPR039015">
    <property type="entry name" value="ENDOD1"/>
</dbReference>
<keyword evidence="1" id="KW-0732">Signal</keyword>
<name>A0A8C4RJZ0_ERPCA</name>
<accession>A0A8C4RJZ0</accession>
<sequence length="1560" mass="176985">MNVPGCTVQIPGGTMALLTFLVLAFFSLPQFQKAEVVTDFSTCQDFFYKKTAPAGFDQNLIKICQKYNDLYRYATLYSTFRRIPIYSAYTFDFACGNNTEGRRATWFIERQLSIPSDPHDNMDLPRNDREMLKQNQAIDRFYENTNYDRGHLNPNNFQCNDGRIATFTLTNAVPMDACFNRVLWKEYEDETRNVLERLRNKGIAYLVSGVVPSVNKIPIQKIDETEEERDFFMVTLPSHIWTAVCFEAYDTTKSFSFGYLGINKPDAIIEPMEILTLEEQLQALYENPSLNIFQDDCGASTQNSQKILRNLKKKIFLPQKGRSMYSNSVPEVRRTWDATVLTKRRRASSQEPVRHKRIVKMEMDLSFDNLNEWQENNEIFKEQTKFACVLMSGHLTASVHSHHHIQRRSDDNLICTLVPEKSSYASDVTADGTRCLEGNICNVSCLTEHGIMPCCTTPCLYDYESKLFICSSGNQCVICSPQYSTITQSGKSCKNSECATQGEKKYWCYTDGKVKEYCNPPHVPANLGPLACLVNTDKWLTFTADNGKLWCSKNCKGDACKIGVKSEYDDALCKYKASFSKSGNILLQDRRGMYLCRSPENSTQYIQAAKHQPDASCEFEVSVMNGKVLFKADNGKMLSRIFRDSSDNIEAEKNSPDVSCEFTVSTGADNVGPLACYIDTEKLVTFVADNGKFWCNTICKDDTCRIQVDEKYDDTQCKYKVSQARNGKILLQDRRGMYLCRSPEYSIEYIQAAKHQPDASCEFQVSVMDGNVLFKADNGKMLSRIPRGSEDNIEAEKVSPDVFCKFTVHSGENIGGSTGRDTGVDNVSSLANIIGSEKWITFVADNGKFWCHELCTAVSCKIKVNHNYDDTQCRYKLSQARNGKILLQDTRGMYLCRSPKYSINYIQAIKNLPDSSCEFQVSMMDGKVLFKADNGKMLSRILRGLEDNIEAAKASPDVFCQFTVIIEMKNLSPLVYSIVSNNWITFVADNGKYWCNKLCTQVACRIQVVENYDELHCRYNVSQARNGKILLQDRRGMYLCRSPEYSIEYIQAAKHQPDASCEFQASVMDGNVLFKADNGKMLSRILRGSEDNIEAEKVSPDVFCKFTVHSGDNIGGSTGRDTGVDNVSSLANIIGSEKWITFVADNGKFWCHELCTAVSCKIKVNYNYDDTQCRYKLSQARNGKILLQDTRGMYLCRSPKYSINYIQAIKNLPDSSCEFQVSMMDGKVLFKADNGKMLSRILRGLEDNIEAEKASPDVFCQFTVIIEMKNVSPLVYSIVSNNWITFVADNGKYWCNKLCTQVACRIQVVENYDELHCRYKVSQARNGKILLQDRRGMYLCRSTVNSIQYIQAAKHQPDASCEFQASVMDGNMLFKADNGKMLSRILRGLEDNIEAEKDSPDIFSKFTVNTGVTDVGPLACFINTEKYITFMADNGGIWCNRLCRGDVCRILVDKAFDDKRCMYKVSQASNGKILLQNIRGMYLCISSEYNISYIKTAKHYPDATCEFEVFVEDGKLHFKASNGRMLSRIYRGQDNIEAEKPFFDHFGKFTVIPQCQMSNV</sequence>
<dbReference type="InterPro" id="IPR020821">
    <property type="entry name" value="ENPP1-3/EXOG-like_nuc-like"/>
</dbReference>
<dbReference type="InterPro" id="IPR044929">
    <property type="entry name" value="DNA/RNA_non-sp_Endonuclease_sf"/>
</dbReference>
<dbReference type="PANTHER" id="PTHR21472">
    <property type="entry name" value="ENDONUCLEASE DOMAIN-CONTAINING 1 PROTEIN ENDOD1"/>
    <property type="match status" value="1"/>
</dbReference>
<reference evidence="4" key="1">
    <citation type="submission" date="2021-06" db="EMBL/GenBank/DDBJ databases">
        <authorList>
            <consortium name="Wellcome Sanger Institute Data Sharing"/>
        </authorList>
    </citation>
    <scope>NUCLEOTIDE SEQUENCE [LARGE SCALE GENOMIC DNA]</scope>
</reference>
<reference evidence="4" key="2">
    <citation type="submission" date="2025-08" db="UniProtKB">
        <authorList>
            <consortium name="Ensembl"/>
        </authorList>
    </citation>
    <scope>IDENTIFICATION</scope>
</reference>
<dbReference type="GO" id="GO:0016787">
    <property type="term" value="F:hydrolase activity"/>
    <property type="evidence" value="ECO:0007669"/>
    <property type="project" value="InterPro"/>
</dbReference>
<feature type="signal peptide" evidence="1">
    <location>
        <begin position="1"/>
        <end position="34"/>
    </location>
</feature>
<dbReference type="Pfam" id="PF01223">
    <property type="entry name" value="Endonuclease_NS"/>
    <property type="match status" value="1"/>
</dbReference>
<dbReference type="SMART" id="SM00477">
    <property type="entry name" value="NUC"/>
    <property type="match status" value="1"/>
</dbReference>
<dbReference type="InterPro" id="IPR001604">
    <property type="entry name" value="Endo_G_ENPP1-like_dom"/>
</dbReference>
<dbReference type="SUPFAM" id="SSF54060">
    <property type="entry name" value="His-Me finger endonucleases"/>
    <property type="match status" value="1"/>
</dbReference>
<reference evidence="4" key="3">
    <citation type="submission" date="2025-09" db="UniProtKB">
        <authorList>
            <consortium name="Ensembl"/>
        </authorList>
    </citation>
    <scope>IDENTIFICATION</scope>
</reference>
<dbReference type="GeneTree" id="ENSGT01030000234592"/>
<proteinExistence type="predicted"/>
<keyword evidence="5" id="KW-1185">Reference proteome</keyword>
<dbReference type="InterPro" id="IPR044925">
    <property type="entry name" value="His-Me_finger_sf"/>
</dbReference>
<dbReference type="CDD" id="cd00257">
    <property type="entry name" value="beta-trefoil_FSCN-like"/>
    <property type="match status" value="7"/>
</dbReference>
<dbReference type="SMART" id="SM00892">
    <property type="entry name" value="Endonuclease_NS"/>
    <property type="match status" value="1"/>
</dbReference>
<protein>
    <submittedName>
        <fullName evidence="4">Uncharacterized LOC114653417</fullName>
    </submittedName>
</protein>
<feature type="domain" description="ENPP1-3/EXOG-like endonuclease/phosphodiesterase" evidence="2">
    <location>
        <begin position="70"/>
        <end position="283"/>
    </location>
</feature>
<evidence type="ECO:0000313" key="5">
    <source>
        <dbReference type="Proteomes" id="UP000694620"/>
    </source>
</evidence>
<dbReference type="Proteomes" id="UP000694620">
    <property type="component" value="Chromosome 1"/>
</dbReference>
<evidence type="ECO:0000313" key="4">
    <source>
        <dbReference type="Ensembl" id="ENSECRP00000003664.1"/>
    </source>
</evidence>
<organism evidence="4 5">
    <name type="scientific">Erpetoichthys calabaricus</name>
    <name type="common">Rope fish</name>
    <name type="synonym">Calamoichthys calabaricus</name>
    <dbReference type="NCBI Taxonomy" id="27687"/>
    <lineage>
        <taxon>Eukaryota</taxon>
        <taxon>Metazoa</taxon>
        <taxon>Chordata</taxon>
        <taxon>Craniata</taxon>
        <taxon>Vertebrata</taxon>
        <taxon>Euteleostomi</taxon>
        <taxon>Actinopterygii</taxon>
        <taxon>Polypteriformes</taxon>
        <taxon>Polypteridae</taxon>
        <taxon>Erpetoichthys</taxon>
    </lineage>
</organism>
<feature type="chain" id="PRO_5034267815" evidence="1">
    <location>
        <begin position="35"/>
        <end position="1560"/>
    </location>
</feature>
<dbReference type="GO" id="GO:0046872">
    <property type="term" value="F:metal ion binding"/>
    <property type="evidence" value="ECO:0007669"/>
    <property type="project" value="InterPro"/>
</dbReference>
<feature type="domain" description="DNA/RNA non-specific endonuclease/pyrophosphatase/phosphodiesterase" evidence="3">
    <location>
        <begin position="69"/>
        <end position="302"/>
    </location>
</feature>
<dbReference type="InterPro" id="IPR008999">
    <property type="entry name" value="Actin-crosslinking"/>
</dbReference>
<evidence type="ECO:0000259" key="3">
    <source>
        <dbReference type="SMART" id="SM00892"/>
    </source>
</evidence>
<dbReference type="SUPFAM" id="SSF50405">
    <property type="entry name" value="Actin-crosslinking proteins"/>
    <property type="match status" value="7"/>
</dbReference>
<dbReference type="GO" id="GO:0003676">
    <property type="term" value="F:nucleic acid binding"/>
    <property type="evidence" value="ECO:0007669"/>
    <property type="project" value="InterPro"/>
</dbReference>